<keyword evidence="2" id="KW-1185">Reference proteome</keyword>
<gene>
    <name evidence="1" type="ORF">HanXRQr2_Chr11g0500491</name>
</gene>
<reference evidence="1" key="2">
    <citation type="submission" date="2020-06" db="EMBL/GenBank/DDBJ databases">
        <title>Helianthus annuus Genome sequencing and assembly Release 2.</title>
        <authorList>
            <person name="Gouzy J."/>
            <person name="Langlade N."/>
            <person name="Munos S."/>
        </authorList>
    </citation>
    <scope>NUCLEOTIDE SEQUENCE</scope>
    <source>
        <tissue evidence="1">Leaves</tissue>
    </source>
</reference>
<accession>A0A9K3N0R4</accession>
<dbReference type="EMBL" id="MNCJ02000326">
    <property type="protein sequence ID" value="KAF5782812.1"/>
    <property type="molecule type" value="Genomic_DNA"/>
</dbReference>
<name>A0A9K3N0R4_HELAN</name>
<dbReference type="Gramene" id="mRNA:HanXRQr2_Chr11g0500491">
    <property type="protein sequence ID" value="mRNA:HanXRQr2_Chr11g0500491"/>
    <property type="gene ID" value="HanXRQr2_Chr11g0500491"/>
</dbReference>
<evidence type="ECO:0000313" key="1">
    <source>
        <dbReference type="EMBL" id="KAF5782812.1"/>
    </source>
</evidence>
<evidence type="ECO:0000313" key="2">
    <source>
        <dbReference type="Proteomes" id="UP000215914"/>
    </source>
</evidence>
<comment type="caution">
    <text evidence="1">The sequence shown here is derived from an EMBL/GenBank/DDBJ whole genome shotgun (WGS) entry which is preliminary data.</text>
</comment>
<reference evidence="1" key="1">
    <citation type="journal article" date="2017" name="Nature">
        <title>The sunflower genome provides insights into oil metabolism, flowering and Asterid evolution.</title>
        <authorList>
            <person name="Badouin H."/>
            <person name="Gouzy J."/>
            <person name="Grassa C.J."/>
            <person name="Murat F."/>
            <person name="Staton S.E."/>
            <person name="Cottret L."/>
            <person name="Lelandais-Briere C."/>
            <person name="Owens G.L."/>
            <person name="Carrere S."/>
            <person name="Mayjonade B."/>
            <person name="Legrand L."/>
            <person name="Gill N."/>
            <person name="Kane N.C."/>
            <person name="Bowers J.E."/>
            <person name="Hubner S."/>
            <person name="Bellec A."/>
            <person name="Berard A."/>
            <person name="Berges H."/>
            <person name="Blanchet N."/>
            <person name="Boniface M.C."/>
            <person name="Brunel D."/>
            <person name="Catrice O."/>
            <person name="Chaidir N."/>
            <person name="Claudel C."/>
            <person name="Donnadieu C."/>
            <person name="Faraut T."/>
            <person name="Fievet G."/>
            <person name="Helmstetter N."/>
            <person name="King M."/>
            <person name="Knapp S.J."/>
            <person name="Lai Z."/>
            <person name="Le Paslier M.C."/>
            <person name="Lippi Y."/>
            <person name="Lorenzon L."/>
            <person name="Mandel J.R."/>
            <person name="Marage G."/>
            <person name="Marchand G."/>
            <person name="Marquand E."/>
            <person name="Bret-Mestries E."/>
            <person name="Morien E."/>
            <person name="Nambeesan S."/>
            <person name="Nguyen T."/>
            <person name="Pegot-Espagnet P."/>
            <person name="Pouilly N."/>
            <person name="Raftis F."/>
            <person name="Sallet E."/>
            <person name="Schiex T."/>
            <person name="Thomas J."/>
            <person name="Vandecasteele C."/>
            <person name="Vares D."/>
            <person name="Vear F."/>
            <person name="Vautrin S."/>
            <person name="Crespi M."/>
            <person name="Mangin B."/>
            <person name="Burke J.M."/>
            <person name="Salse J."/>
            <person name="Munos S."/>
            <person name="Vincourt P."/>
            <person name="Rieseberg L.H."/>
            <person name="Langlade N.B."/>
        </authorList>
    </citation>
    <scope>NUCLEOTIDE SEQUENCE</scope>
    <source>
        <tissue evidence="1">Leaves</tissue>
    </source>
</reference>
<sequence length="129" mass="15235">MTKWKTKFFYFKAAAITAKLQFRNVTGTIITENISVPREETVDWFPRLRIIGSVKLDNRQLWVLRMIIGRLERKARPVLWEKNDDGLTEEAPLWRMFCPDFEGKIDIVRCNAGEEGWNRTNIGNFRMPD</sequence>
<organism evidence="1 2">
    <name type="scientific">Helianthus annuus</name>
    <name type="common">Common sunflower</name>
    <dbReference type="NCBI Taxonomy" id="4232"/>
    <lineage>
        <taxon>Eukaryota</taxon>
        <taxon>Viridiplantae</taxon>
        <taxon>Streptophyta</taxon>
        <taxon>Embryophyta</taxon>
        <taxon>Tracheophyta</taxon>
        <taxon>Spermatophyta</taxon>
        <taxon>Magnoliopsida</taxon>
        <taxon>eudicotyledons</taxon>
        <taxon>Gunneridae</taxon>
        <taxon>Pentapetalae</taxon>
        <taxon>asterids</taxon>
        <taxon>campanulids</taxon>
        <taxon>Asterales</taxon>
        <taxon>Asteraceae</taxon>
        <taxon>Asteroideae</taxon>
        <taxon>Heliantheae alliance</taxon>
        <taxon>Heliantheae</taxon>
        <taxon>Helianthus</taxon>
    </lineage>
</organism>
<dbReference type="Proteomes" id="UP000215914">
    <property type="component" value="Unassembled WGS sequence"/>
</dbReference>
<protein>
    <submittedName>
        <fullName evidence="1">Uncharacterized protein</fullName>
    </submittedName>
</protein>
<proteinExistence type="predicted"/>
<dbReference type="AlphaFoldDB" id="A0A9K3N0R4"/>